<dbReference type="EMBL" id="SNRW01000674">
    <property type="protein sequence ID" value="KAA6399817.1"/>
    <property type="molecule type" value="Genomic_DNA"/>
</dbReference>
<evidence type="ECO:0000256" key="1">
    <source>
        <dbReference type="SAM" id="MobiDB-lite"/>
    </source>
</evidence>
<organism evidence="2 3">
    <name type="scientific">Streblomastix strix</name>
    <dbReference type="NCBI Taxonomy" id="222440"/>
    <lineage>
        <taxon>Eukaryota</taxon>
        <taxon>Metamonada</taxon>
        <taxon>Preaxostyla</taxon>
        <taxon>Oxymonadida</taxon>
        <taxon>Streblomastigidae</taxon>
        <taxon>Streblomastix</taxon>
    </lineage>
</organism>
<dbReference type="Proteomes" id="UP000324800">
    <property type="component" value="Unassembled WGS sequence"/>
</dbReference>
<evidence type="ECO:0000313" key="3">
    <source>
        <dbReference type="Proteomes" id="UP000324800"/>
    </source>
</evidence>
<comment type="caution">
    <text evidence="2">The sequence shown here is derived from an EMBL/GenBank/DDBJ whole genome shotgun (WGS) entry which is preliminary data.</text>
</comment>
<evidence type="ECO:0000313" key="2">
    <source>
        <dbReference type="EMBL" id="KAA6399817.1"/>
    </source>
</evidence>
<gene>
    <name evidence="2" type="ORF">EZS28_004656</name>
</gene>
<dbReference type="SUPFAM" id="SSF56349">
    <property type="entry name" value="DNA breaking-rejoining enzymes"/>
    <property type="match status" value="1"/>
</dbReference>
<feature type="region of interest" description="Disordered" evidence="1">
    <location>
        <begin position="1"/>
        <end position="87"/>
    </location>
</feature>
<proteinExistence type="predicted"/>
<name>A0A5J4WXK3_9EUKA</name>
<dbReference type="AlphaFoldDB" id="A0A5J4WXK3"/>
<reference evidence="2 3" key="1">
    <citation type="submission" date="2019-03" db="EMBL/GenBank/DDBJ databases">
        <title>Single cell metagenomics reveals metabolic interactions within the superorganism composed of flagellate Streblomastix strix and complex community of Bacteroidetes bacteria on its surface.</title>
        <authorList>
            <person name="Treitli S.C."/>
            <person name="Kolisko M."/>
            <person name="Husnik F."/>
            <person name="Keeling P."/>
            <person name="Hampl V."/>
        </authorList>
    </citation>
    <scope>NUCLEOTIDE SEQUENCE [LARGE SCALE GENOMIC DNA]</scope>
    <source>
        <strain evidence="2">ST1C</strain>
    </source>
</reference>
<evidence type="ECO:0008006" key="4">
    <source>
        <dbReference type="Google" id="ProtNLM"/>
    </source>
</evidence>
<accession>A0A5J4WXK3</accession>
<sequence length="388" mass="44630">MEGRTTIPPSTDSTDPSNSQQSMRRERSSNDCGTQLAIPTLVAESDQASIKICQPGKKRRRTEDGRSNEENKKASFSRRNTRSQTKGNRVIDGWHSIWSRHRQRIGEFEEFWTKSGKTWEDLTIVKDPETVISNFIAQQIYVNATNANSNACRTAVGMLFRNQGFQEDRINGFALKQIMKKPTATTRKKRKDDPIFKLDVLLKYIQGKAQDKQKLNEQERLGCTVSSIMAISTVRLAEIHRASVVHLDDNVWQLNMSIWKGDNYDLKVTFRPLSNAKVCLTEWHQSWIAQRKKDDLDKPLWWRAKNMKASSYEYLSKAVHLVMSAAGVHKRNSVMQIRKSSITKSINHVATIQDINRAYRHKDGPSTVAVHYDMNLNDTTRERLTNFE</sequence>
<dbReference type="GO" id="GO:0003677">
    <property type="term" value="F:DNA binding"/>
    <property type="evidence" value="ECO:0007669"/>
    <property type="project" value="InterPro"/>
</dbReference>
<dbReference type="InterPro" id="IPR011010">
    <property type="entry name" value="DNA_brk_join_enz"/>
</dbReference>
<feature type="compositionally biased region" description="Low complexity" evidence="1">
    <location>
        <begin position="9"/>
        <end position="22"/>
    </location>
</feature>
<feature type="compositionally biased region" description="Basic and acidic residues" evidence="1">
    <location>
        <begin position="61"/>
        <end position="73"/>
    </location>
</feature>
<protein>
    <recommendedName>
        <fullName evidence="4">Tyr recombinase domain-containing protein</fullName>
    </recommendedName>
</protein>